<reference evidence="3 4" key="1">
    <citation type="submission" date="2019-11" db="EMBL/GenBank/DDBJ databases">
        <title>The genome sequence of Methylocystis heyeri.</title>
        <authorList>
            <person name="Oshkin I.Y."/>
            <person name="Miroshnikov K."/>
            <person name="Dedysh S.N."/>
        </authorList>
    </citation>
    <scope>NUCLEOTIDE SEQUENCE [LARGE SCALE GENOMIC DNA]</scope>
    <source>
        <strain evidence="3 4">H2</strain>
    </source>
</reference>
<dbReference type="Gene3D" id="3.40.720.10">
    <property type="entry name" value="Alkaline Phosphatase, subunit A"/>
    <property type="match status" value="2"/>
</dbReference>
<dbReference type="Pfam" id="PF04185">
    <property type="entry name" value="Phosphoesterase"/>
    <property type="match status" value="1"/>
</dbReference>
<dbReference type="EMBL" id="CP046052">
    <property type="protein sequence ID" value="QGM45340.1"/>
    <property type="molecule type" value="Genomic_DNA"/>
</dbReference>
<dbReference type="OrthoDB" id="9770871at2"/>
<dbReference type="Proteomes" id="UP000309061">
    <property type="component" value="Chromosome"/>
</dbReference>
<dbReference type="InterPro" id="IPR017850">
    <property type="entry name" value="Alkaline_phosphatase_core_sf"/>
</dbReference>
<accession>A0A6B8KFX6</accession>
<keyword evidence="4" id="KW-1185">Reference proteome</keyword>
<feature type="signal peptide" evidence="2">
    <location>
        <begin position="1"/>
        <end position="24"/>
    </location>
</feature>
<proteinExistence type="predicted"/>
<dbReference type="PANTHER" id="PTHR31956">
    <property type="entry name" value="NON-SPECIFIC PHOSPHOLIPASE C4-RELATED"/>
    <property type="match status" value="1"/>
</dbReference>
<keyword evidence="2" id="KW-0732">Signal</keyword>
<dbReference type="CDD" id="cd16013">
    <property type="entry name" value="AcpA"/>
    <property type="match status" value="1"/>
</dbReference>
<gene>
    <name evidence="3" type="primary">acpA</name>
    <name evidence="3" type="ORF">H2LOC_006310</name>
</gene>
<evidence type="ECO:0000256" key="1">
    <source>
        <dbReference type="ARBA" id="ARBA00022801"/>
    </source>
</evidence>
<name>A0A6B8KFX6_9HYPH</name>
<dbReference type="PANTHER" id="PTHR31956:SF1">
    <property type="entry name" value="NON-SPECIFIC PHOSPHOLIPASE C1"/>
    <property type="match status" value="1"/>
</dbReference>
<protein>
    <submittedName>
        <fullName evidence="3">Acid phosphatase</fullName>
    </submittedName>
</protein>
<dbReference type="GO" id="GO:0003993">
    <property type="term" value="F:acid phosphatase activity"/>
    <property type="evidence" value="ECO:0007669"/>
    <property type="project" value="InterPro"/>
</dbReference>
<keyword evidence="1" id="KW-0378">Hydrolase</keyword>
<dbReference type="RefSeq" id="WP_136495623.1">
    <property type="nucleotide sequence ID" value="NZ_CP046052.1"/>
</dbReference>
<evidence type="ECO:0000313" key="3">
    <source>
        <dbReference type="EMBL" id="QGM45340.1"/>
    </source>
</evidence>
<dbReference type="KEGG" id="mhey:H2LOC_006310"/>
<feature type="chain" id="PRO_5025641006" evidence="2">
    <location>
        <begin position="25"/>
        <end position="467"/>
    </location>
</feature>
<dbReference type="SUPFAM" id="SSF53649">
    <property type="entry name" value="Alkaline phosphatase-like"/>
    <property type="match status" value="1"/>
</dbReference>
<dbReference type="NCBIfam" id="TIGR03397">
    <property type="entry name" value="acid_phos_Burk"/>
    <property type="match status" value="1"/>
</dbReference>
<dbReference type="AlphaFoldDB" id="A0A6B8KFX6"/>
<organism evidence="3 4">
    <name type="scientific">Methylocystis heyeri</name>
    <dbReference type="NCBI Taxonomy" id="391905"/>
    <lineage>
        <taxon>Bacteria</taxon>
        <taxon>Pseudomonadati</taxon>
        <taxon>Pseudomonadota</taxon>
        <taxon>Alphaproteobacteria</taxon>
        <taxon>Hyphomicrobiales</taxon>
        <taxon>Methylocystaceae</taxon>
        <taxon>Methylocystis</taxon>
    </lineage>
</organism>
<sequence length="467" mass="50736">MKSTKLAAALAVSGLLCSVAQTGAEDRDPFAKIGHFVVIYTENRSFDHIFGLFPGADGLNAAKAHFPQVDMKGAPLKTLPGSPRDKRIPAGLENRPFALEPYIGVDSQATDDPVHDFYVEQEQIDGGKMDRFVEASNAGGLVMGYYDASRLKQWKLAQEFVLADHFFHAAFGGSFINHFFLVCACAPLFPDAPANFIAKVDESGTRLVRAVDSPADPLQGPPRWAHSGRVTPDYYAYGTLLPQLQVGPKPSKASAELLPPQKMPTIGDRLTRKGVSWAWYAGGWADVQAGVREPGISGAGFLTHHAPFLYFENYGPGSPGRAEHLKDAAEFLAAADAGALPQVSFYKPIADRDGHSLYSTVGAGDDEISRIVERLRRSPNWSDMLIVVTADENGGYWDHVAPPAIDRFGPGVRVPTLVISPFARKGYVDHTVYDTTSILRTLERRYDLAPLGTRDASAADLRNALEP</sequence>
<evidence type="ECO:0000313" key="4">
    <source>
        <dbReference type="Proteomes" id="UP000309061"/>
    </source>
</evidence>
<dbReference type="InterPro" id="IPR017768">
    <property type="entry name" value="AcpA"/>
</dbReference>
<evidence type="ECO:0000256" key="2">
    <source>
        <dbReference type="SAM" id="SignalP"/>
    </source>
</evidence>
<dbReference type="InterPro" id="IPR007312">
    <property type="entry name" value="Phosphoesterase"/>
</dbReference>